<dbReference type="InterPro" id="IPR013106">
    <property type="entry name" value="Ig_V-set"/>
</dbReference>
<name>K4FSS2_CALMI</name>
<organism evidence="8">
    <name type="scientific">Callorhinchus milii</name>
    <name type="common">Ghost shark</name>
    <dbReference type="NCBI Taxonomy" id="7868"/>
    <lineage>
        <taxon>Eukaryota</taxon>
        <taxon>Metazoa</taxon>
        <taxon>Chordata</taxon>
        <taxon>Craniata</taxon>
        <taxon>Vertebrata</taxon>
        <taxon>Chondrichthyes</taxon>
        <taxon>Holocephali</taxon>
        <taxon>Chimaeriformes</taxon>
        <taxon>Callorhinchidae</taxon>
        <taxon>Callorhinchus</taxon>
    </lineage>
</organism>
<accession>K4FSS2</accession>
<dbReference type="InterPro" id="IPR007110">
    <property type="entry name" value="Ig-like_dom"/>
</dbReference>
<evidence type="ECO:0000256" key="4">
    <source>
        <dbReference type="SAM" id="MobiDB-lite"/>
    </source>
</evidence>
<proteinExistence type="evidence at transcript level"/>
<keyword evidence="2 5" id="KW-0812">Transmembrane</keyword>
<comment type="subcellular location">
    <subcellularLocation>
        <location evidence="1">Membrane</location>
    </subcellularLocation>
</comment>
<dbReference type="GO" id="GO:0005886">
    <property type="term" value="C:plasma membrane"/>
    <property type="evidence" value="ECO:0007669"/>
    <property type="project" value="TreeGrafter"/>
</dbReference>
<evidence type="ECO:0000313" key="8">
    <source>
        <dbReference type="EMBL" id="AFK11143.1"/>
    </source>
</evidence>
<dbReference type="InterPro" id="IPR036179">
    <property type="entry name" value="Ig-like_dom_sf"/>
</dbReference>
<dbReference type="InterPro" id="IPR013783">
    <property type="entry name" value="Ig-like_fold"/>
</dbReference>
<dbReference type="Pfam" id="PF07686">
    <property type="entry name" value="V-set"/>
    <property type="match status" value="1"/>
</dbReference>
<evidence type="ECO:0000256" key="3">
    <source>
        <dbReference type="ARBA" id="ARBA00023136"/>
    </source>
</evidence>
<keyword evidence="3 5" id="KW-0472">Membrane</keyword>
<evidence type="ECO:0000256" key="5">
    <source>
        <dbReference type="SAM" id="Phobius"/>
    </source>
</evidence>
<dbReference type="PROSITE" id="PS50835">
    <property type="entry name" value="IG_LIKE"/>
    <property type="match status" value="2"/>
</dbReference>
<feature type="signal peptide" evidence="6">
    <location>
        <begin position="1"/>
        <end position="16"/>
    </location>
</feature>
<feature type="domain" description="Ig-like" evidence="7">
    <location>
        <begin position="13"/>
        <end position="103"/>
    </location>
</feature>
<keyword evidence="8" id="KW-0675">Receptor</keyword>
<protein>
    <submittedName>
        <fullName evidence="8">Modular domain immune-type receptor 2</fullName>
    </submittedName>
</protein>
<dbReference type="Gene3D" id="2.60.40.10">
    <property type="entry name" value="Immunoglobulins"/>
    <property type="match status" value="2"/>
</dbReference>
<dbReference type="EMBL" id="JX052915">
    <property type="protein sequence ID" value="AFK11143.1"/>
    <property type="molecule type" value="mRNA"/>
</dbReference>
<dbReference type="GO" id="GO:0004888">
    <property type="term" value="F:transmembrane signaling receptor activity"/>
    <property type="evidence" value="ECO:0007669"/>
    <property type="project" value="TreeGrafter"/>
</dbReference>
<evidence type="ECO:0000259" key="7">
    <source>
        <dbReference type="PROSITE" id="PS50835"/>
    </source>
</evidence>
<dbReference type="SUPFAM" id="SSF48726">
    <property type="entry name" value="Immunoglobulin"/>
    <property type="match status" value="2"/>
</dbReference>
<feature type="domain" description="Ig-like" evidence="7">
    <location>
        <begin position="112"/>
        <end position="212"/>
    </location>
</feature>
<feature type="chain" id="PRO_5003878402" evidence="6">
    <location>
        <begin position="17"/>
        <end position="405"/>
    </location>
</feature>
<evidence type="ECO:0000256" key="6">
    <source>
        <dbReference type="SAM" id="SignalP"/>
    </source>
</evidence>
<reference evidence="8" key="1">
    <citation type="journal article" date="2012" name="PLoS ONE">
        <title>Sequencing and Analysis of Full-Length cDNAs, 5'-ESTs and 3'-ESTs from a Cartilaginous Fish, the Elephant Shark (Callorhinchus milii).</title>
        <authorList>
            <person name="Tan Y.Y."/>
            <person name="Kodzius R."/>
            <person name="Tay B.H."/>
            <person name="Tay A."/>
            <person name="Brenner S."/>
            <person name="Venkatesh B."/>
        </authorList>
    </citation>
    <scope>NUCLEOTIDE SEQUENCE</scope>
    <source>
        <tissue evidence="8">Kidney</tissue>
    </source>
</reference>
<keyword evidence="6" id="KW-0732">Signal</keyword>
<feature type="compositionally biased region" description="Basic and acidic residues" evidence="4">
    <location>
        <begin position="381"/>
        <end position="394"/>
    </location>
</feature>
<evidence type="ECO:0000256" key="2">
    <source>
        <dbReference type="ARBA" id="ARBA00022692"/>
    </source>
</evidence>
<feature type="transmembrane region" description="Helical" evidence="5">
    <location>
        <begin position="260"/>
        <end position="283"/>
    </location>
</feature>
<sequence>MMFALIFLMAFQPVSGQMWGVKTVTGVVGRGVVVECHYETEKYRQHEKYWCRGSNHITCTVLARTRQQPRHQGRVSIADNIADGVLSVAMEKLQADDTGQYWCGIHTVGFNPHFPVTVQVDDVAVSKPILRFLSPYRASCSGQTVSISRESVDGSLPIDYSWYQKSVNTTDLQVSDSGNLTLQCGNIGHGHGYYCSARNGPGSQSSDALQVSVLKTGAENCVYVVQIHSEGKGYSCEDGCRHCSREEAKTSEEIHKGKSRVIHCVLCILGLLGVVLVISGIFYKRRRKMSKKQVKPRDTPGNGQDFVAQVSRVGEDCVADDMGQRVPDPTEGDAQGSGAGSSGGEDITYETVGAEGRRPAVGSGEEDGITYAVVQLQGRSRSGDREETTDKPPGEEGIVYVNVWL</sequence>
<dbReference type="PANTHER" id="PTHR11860">
    <property type="entry name" value="POLYMERIC-IMMUNOGLOBULIN RECEPTOR"/>
    <property type="match status" value="1"/>
</dbReference>
<keyword evidence="5" id="KW-1133">Transmembrane helix</keyword>
<evidence type="ECO:0000256" key="1">
    <source>
        <dbReference type="ARBA" id="ARBA00004370"/>
    </source>
</evidence>
<dbReference type="InterPro" id="IPR050671">
    <property type="entry name" value="CD300_family_receptors"/>
</dbReference>
<dbReference type="PANTHER" id="PTHR11860:SF87">
    <property type="entry name" value="CMRF35-LIKE MOLECULE 8"/>
    <property type="match status" value="1"/>
</dbReference>
<feature type="region of interest" description="Disordered" evidence="4">
    <location>
        <begin position="320"/>
        <end position="397"/>
    </location>
</feature>
<dbReference type="AlphaFoldDB" id="K4FSS2"/>